<dbReference type="Pfam" id="PF07635">
    <property type="entry name" value="PSCyt1"/>
    <property type="match status" value="1"/>
</dbReference>
<organism evidence="4 5">
    <name type="scientific">Rubritalea tangerina</name>
    <dbReference type="NCBI Taxonomy" id="430798"/>
    <lineage>
        <taxon>Bacteria</taxon>
        <taxon>Pseudomonadati</taxon>
        <taxon>Verrucomicrobiota</taxon>
        <taxon>Verrucomicrobiia</taxon>
        <taxon>Verrucomicrobiales</taxon>
        <taxon>Rubritaleaceae</taxon>
        <taxon>Rubritalea</taxon>
    </lineage>
</organism>
<dbReference type="Gene3D" id="3.80.10.10">
    <property type="entry name" value="Ribonuclease Inhibitor"/>
    <property type="match status" value="1"/>
</dbReference>
<dbReference type="SUPFAM" id="SSF46626">
    <property type="entry name" value="Cytochrome c"/>
    <property type="match status" value="1"/>
</dbReference>
<dbReference type="InterPro" id="IPR001611">
    <property type="entry name" value="Leu-rich_rpt"/>
</dbReference>
<keyword evidence="1" id="KW-0472">Membrane</keyword>
<dbReference type="InterPro" id="IPR019251">
    <property type="entry name" value="DUF2231_TM"/>
</dbReference>
<feature type="transmembrane region" description="Helical" evidence="1">
    <location>
        <begin position="160"/>
        <end position="180"/>
    </location>
</feature>
<dbReference type="Proteomes" id="UP001597389">
    <property type="component" value="Unassembled WGS sequence"/>
</dbReference>
<dbReference type="SUPFAM" id="SSF52047">
    <property type="entry name" value="RNI-like"/>
    <property type="match status" value="1"/>
</dbReference>
<feature type="transmembrane region" description="Helical" evidence="1">
    <location>
        <begin position="18"/>
        <end position="36"/>
    </location>
</feature>
<dbReference type="RefSeq" id="WP_377089996.1">
    <property type="nucleotide sequence ID" value="NZ_JBHSJL010000014.1"/>
</dbReference>
<evidence type="ECO:0000259" key="3">
    <source>
        <dbReference type="Pfam" id="PF09990"/>
    </source>
</evidence>
<reference evidence="5" key="1">
    <citation type="journal article" date="2019" name="Int. J. Syst. Evol. Microbiol.">
        <title>The Global Catalogue of Microorganisms (GCM) 10K type strain sequencing project: providing services to taxonomists for standard genome sequencing and annotation.</title>
        <authorList>
            <consortium name="The Broad Institute Genomics Platform"/>
            <consortium name="The Broad Institute Genome Sequencing Center for Infectious Disease"/>
            <person name="Wu L."/>
            <person name="Ma J."/>
        </authorList>
    </citation>
    <scope>NUCLEOTIDE SEQUENCE [LARGE SCALE GENOMIC DNA]</scope>
    <source>
        <strain evidence="5">CCUG 57942</strain>
    </source>
</reference>
<protein>
    <submittedName>
        <fullName evidence="4">C-type cytochrome domain-containing protein</fullName>
    </submittedName>
</protein>
<dbReference type="PANTHER" id="PTHR35889:SF3">
    <property type="entry name" value="F-BOX DOMAIN-CONTAINING PROTEIN"/>
    <property type="match status" value="1"/>
</dbReference>
<keyword evidence="1" id="KW-1133">Transmembrane helix</keyword>
<feature type="domain" description="Cytochrome C Planctomycete-type" evidence="2">
    <location>
        <begin position="226"/>
        <end position="285"/>
    </location>
</feature>
<dbReference type="Pfam" id="PF09990">
    <property type="entry name" value="DUF2231"/>
    <property type="match status" value="1"/>
</dbReference>
<evidence type="ECO:0000313" key="4">
    <source>
        <dbReference type="EMBL" id="MFD2157573.1"/>
    </source>
</evidence>
<gene>
    <name evidence="4" type="ORF">ACFSW8_01530</name>
</gene>
<dbReference type="PANTHER" id="PTHR35889">
    <property type="entry name" value="CYCLOINULO-OLIGOSACCHARIDE FRUCTANOTRANSFERASE-RELATED"/>
    <property type="match status" value="1"/>
</dbReference>
<keyword evidence="5" id="KW-1185">Reference proteome</keyword>
<keyword evidence="1" id="KW-0812">Transmembrane</keyword>
<feature type="transmembrane region" description="Helical" evidence="1">
    <location>
        <begin position="131"/>
        <end position="148"/>
    </location>
</feature>
<proteinExistence type="predicted"/>
<comment type="caution">
    <text evidence="4">The sequence shown here is derived from an EMBL/GenBank/DDBJ whole genome shotgun (WGS) entry which is preliminary data.</text>
</comment>
<dbReference type="InterPro" id="IPR036909">
    <property type="entry name" value="Cyt_c-like_dom_sf"/>
</dbReference>
<evidence type="ECO:0000256" key="1">
    <source>
        <dbReference type="SAM" id="Phobius"/>
    </source>
</evidence>
<evidence type="ECO:0000259" key="2">
    <source>
        <dbReference type="Pfam" id="PF07635"/>
    </source>
</evidence>
<name>A0ABW4Z6G4_9BACT</name>
<evidence type="ECO:0000313" key="5">
    <source>
        <dbReference type="Proteomes" id="UP001597389"/>
    </source>
</evidence>
<dbReference type="EMBL" id="JBHUJB010000009">
    <property type="protein sequence ID" value="MFD2157573.1"/>
    <property type="molecule type" value="Genomic_DNA"/>
</dbReference>
<accession>A0ABW4Z6G4</accession>
<dbReference type="InterPro" id="IPR032675">
    <property type="entry name" value="LRR_dom_sf"/>
</dbReference>
<sequence>MMDTHTDTSLAQKLYKPALLFTGVSFLIVACMPLFGEVGMANKNTADTIGLWINFMGKFHPLFLHLPIGALMLVFLMEAASLVTRGKYQPNTTIGLFFAASTGVFAAVFGYFLYLTGSYEGQLIEDHKRDGILFSLLLLVAFALKYTADLKGGVKMVKPLYFGSLGATGLVMMSAGHHGGEISHGDPMNSLPSKVLAERSKKQNTPVATDPVVYTQFIHPIMEAKCISCHGADKQKGALRLDSLAFMLEGGEETACLVPGNVKESSLVTYLHLPMEDDLHMPPEGKTQMTTEEIEVLEWWVASGAPEHAKRSEMEVTPAIEKALATLLTPEQRAKMEKAQKEELAAKKKHGEMKLKTLTPKMAEVNAEYPGSLSFISQENTHLSFTAVSYRAKFGDKELEVLSAVAEDVVDLDLSSTQVTDAAASQLKNFVHLEKLKLNGTQVTDVMVQALASLPHLEVINLYGTGVTDEGIKALAGMKHLQRVYVWDTEVSSEGAQSLQQELQKHHDEEQAKLVQVILGLDTTMH</sequence>
<feature type="domain" description="DUF2231" evidence="3">
    <location>
        <begin position="59"/>
        <end position="183"/>
    </location>
</feature>
<feature type="transmembrane region" description="Helical" evidence="1">
    <location>
        <begin position="95"/>
        <end position="119"/>
    </location>
</feature>
<dbReference type="InterPro" id="IPR011429">
    <property type="entry name" value="Cyt_c_Planctomycete-type"/>
</dbReference>
<feature type="transmembrane region" description="Helical" evidence="1">
    <location>
        <begin position="62"/>
        <end position="83"/>
    </location>
</feature>
<dbReference type="Pfam" id="PF13516">
    <property type="entry name" value="LRR_6"/>
    <property type="match status" value="1"/>
</dbReference>